<dbReference type="Pfam" id="PF03999">
    <property type="entry name" value="MAP65_ASE1"/>
    <property type="match status" value="3"/>
</dbReference>
<evidence type="ECO:0000256" key="2">
    <source>
        <dbReference type="SAM" id="MobiDB-lite"/>
    </source>
</evidence>
<proteinExistence type="inferred from homology"/>
<sequence length="504" mass="56227">MVHGFSTVLGMDSIQILVDVHPSLVSSTPGQTKNISNVTIEGLAQTIHSLEEEKRVRLQKLQELRAKLLELWNLMDTPIEEQQLLQHITSHIAATQDEITIPGTLSSDTIAQAQMEVDRLDTLKASRMKELVVKRRLELEDICRCAHIEPDANTTEEKLIALILEKMEKWMLACEEEGWLENYNKDENRFASKGAHLNLKRAERARAAINKLPGNYLPTGQQRTCHLSRHAKEDVGILPWSLNLGAAWEDDRGVPFMFDGVRLLSMLDEYNYLWQEKDEEKRRLSDQKKIQEQLITEQETLFGSKPSPIKTTLSSKKAYGGSCPSLGGTTASQPNQWLSLGIALMQPVTPEFSRPNGVMTNSRLGASMGKDTKRERSRPAAALNYVALNKDEMAGFASTGGRSAAAVAAGRGEQQQKVVQAPALRQPLSPVVMSVTQQQIYVEDSGNRLQVSNNNKASSFAKRSMTGTYPPTSRPHPRLQGSENTTPMHSFDERRFSSIIGQTR</sequence>
<evidence type="ECO:0000256" key="1">
    <source>
        <dbReference type="ARBA" id="ARBA00006187"/>
    </source>
</evidence>
<dbReference type="EMBL" id="OZ020101">
    <property type="protein sequence ID" value="CAK9275263.1"/>
    <property type="molecule type" value="Genomic_DNA"/>
</dbReference>
<dbReference type="InterPro" id="IPR007145">
    <property type="entry name" value="MAP65_Ase1_PRC1"/>
</dbReference>
<name>A0ABP0XBT3_9BRYO</name>
<organism evidence="3 4">
    <name type="scientific">Sphagnum jensenii</name>
    <dbReference type="NCBI Taxonomy" id="128206"/>
    <lineage>
        <taxon>Eukaryota</taxon>
        <taxon>Viridiplantae</taxon>
        <taxon>Streptophyta</taxon>
        <taxon>Embryophyta</taxon>
        <taxon>Bryophyta</taxon>
        <taxon>Sphagnophytina</taxon>
        <taxon>Sphagnopsida</taxon>
        <taxon>Sphagnales</taxon>
        <taxon>Sphagnaceae</taxon>
        <taxon>Sphagnum</taxon>
    </lineage>
</organism>
<gene>
    <name evidence="3" type="ORF">CSSPJE1EN1_LOCUS20741</name>
</gene>
<accession>A0ABP0XBT3</accession>
<evidence type="ECO:0000313" key="3">
    <source>
        <dbReference type="EMBL" id="CAK9275263.1"/>
    </source>
</evidence>
<comment type="similarity">
    <text evidence="1">Belongs to the MAP65/ASE1 family.</text>
</comment>
<dbReference type="Proteomes" id="UP001497444">
    <property type="component" value="Chromosome 6"/>
</dbReference>
<dbReference type="PANTHER" id="PTHR19321:SF41">
    <property type="entry name" value="FASCETTO-RELATED"/>
    <property type="match status" value="1"/>
</dbReference>
<protein>
    <submittedName>
        <fullName evidence="3">Uncharacterized protein</fullName>
    </submittedName>
</protein>
<feature type="region of interest" description="Disordered" evidence="2">
    <location>
        <begin position="353"/>
        <end position="377"/>
    </location>
</feature>
<keyword evidence="4" id="KW-1185">Reference proteome</keyword>
<dbReference type="Gene3D" id="1.20.58.1520">
    <property type="match status" value="1"/>
</dbReference>
<feature type="region of interest" description="Disordered" evidence="2">
    <location>
        <begin position="456"/>
        <end position="504"/>
    </location>
</feature>
<reference evidence="3" key="1">
    <citation type="submission" date="2024-02" db="EMBL/GenBank/DDBJ databases">
        <authorList>
            <consortium name="ELIXIR-Norway"/>
            <consortium name="Elixir Norway"/>
        </authorList>
    </citation>
    <scope>NUCLEOTIDE SEQUENCE</scope>
</reference>
<dbReference type="PANTHER" id="PTHR19321">
    <property type="entry name" value="PROTEIN REGULATOR OF CYTOKINESIS 1 PRC1-RELATED"/>
    <property type="match status" value="1"/>
</dbReference>
<evidence type="ECO:0000313" key="4">
    <source>
        <dbReference type="Proteomes" id="UP001497444"/>
    </source>
</evidence>